<comment type="caution">
    <text evidence="8">The sequence shown here is derived from an EMBL/GenBank/DDBJ whole genome shotgun (WGS) entry which is preliminary data.</text>
</comment>
<dbReference type="InterPro" id="IPR011343">
    <property type="entry name" value="DeoC"/>
</dbReference>
<dbReference type="EMBL" id="BTTX01000006">
    <property type="protein sequence ID" value="GMU09797.1"/>
    <property type="molecule type" value="Genomic_DNA"/>
</dbReference>
<dbReference type="Proteomes" id="UP001342631">
    <property type="component" value="Unassembled WGS sequence"/>
</dbReference>
<dbReference type="InterPro" id="IPR013785">
    <property type="entry name" value="Aldolase_TIM"/>
</dbReference>
<feature type="active site" description="Proton donor/acceptor" evidence="6">
    <location>
        <position position="268"/>
    </location>
</feature>
<comment type="similarity">
    <text evidence="1 6">Belongs to the DeoC/FbaB aldolase family. DeoC type 1 subfamily.</text>
</comment>
<dbReference type="HAMAP" id="MF_00114">
    <property type="entry name" value="DeoC_type1"/>
    <property type="match status" value="1"/>
</dbReference>
<evidence type="ECO:0000256" key="3">
    <source>
        <dbReference type="ARBA" id="ARBA00023239"/>
    </source>
</evidence>
<sequence>MTDAQSSRERFPEGREWAKGRRMPSDAEAFFTVLEELVDQARHRLHAWKVQQEAVPPAPAAVLNAEPPRPPGVKTATARVDPATILKATDLAQYIDHTLLKPEARAEDVVRVAEEARQYGFATVCVNSCHVATAARVLAGSSAVPIAVVGFPLGAALSSAKAFEAREAIRAGAREIDMVINLGALKAHDYQRVHQDIAAVVEASHPLPVKVILETGHLTDEEKVVACALSKAAGAAFVKTSTGFGPGGATVKDIELMRAVVGDEVGVKASGGVRSAEDAVKLIRAGANRLGASASVAIVTGQISTAQY</sequence>
<evidence type="ECO:0000256" key="4">
    <source>
        <dbReference type="ARBA" id="ARBA00023270"/>
    </source>
</evidence>
<comment type="function">
    <text evidence="6">Catalyzes a reversible aldol reaction between acetaldehyde and D-glyceraldehyde 3-phosphate to generate 2-deoxy-D-ribose 5-phosphate.</text>
</comment>
<comment type="pathway">
    <text evidence="6">Carbohydrate degradation; 2-deoxy-D-ribose 1-phosphate degradation; D-glyceraldehyde 3-phosphate and acetaldehyde from 2-deoxy-alpha-D-ribose 1-phosphate: step 2/2.</text>
</comment>
<feature type="active site" description="Proton donor/acceptor" evidence="6">
    <location>
        <position position="177"/>
    </location>
</feature>
<accession>A0ABQ6R0M3</accession>
<evidence type="ECO:0000256" key="7">
    <source>
        <dbReference type="SAM" id="MobiDB-lite"/>
    </source>
</evidence>
<comment type="subcellular location">
    <subcellularLocation>
        <location evidence="6">Cytoplasm</location>
    </subcellularLocation>
</comment>
<keyword evidence="4 6" id="KW-0704">Schiff base</keyword>
<dbReference type="EC" id="4.1.2.4" evidence="6"/>
<evidence type="ECO:0000313" key="9">
    <source>
        <dbReference type="Proteomes" id="UP001342631"/>
    </source>
</evidence>
<dbReference type="Pfam" id="PF01791">
    <property type="entry name" value="DeoC"/>
    <property type="match status" value="1"/>
</dbReference>
<feature type="active site" description="Schiff-base intermediate with acetaldehyde" evidence="6">
    <location>
        <position position="239"/>
    </location>
</feature>
<keyword evidence="3 6" id="KW-0456">Lyase</keyword>
<dbReference type="Gene3D" id="3.20.20.70">
    <property type="entry name" value="Aldolase class I"/>
    <property type="match status" value="1"/>
</dbReference>
<protein>
    <recommendedName>
        <fullName evidence="6">Deoxyribose-phosphate aldolase</fullName>
        <shortName evidence="6">DERA</shortName>
        <ecNumber evidence="6">4.1.2.4</ecNumber>
    </recommendedName>
    <alternativeName>
        <fullName evidence="6">2-deoxy-D-ribose 5-phosphate aldolase</fullName>
    </alternativeName>
    <alternativeName>
        <fullName evidence="6">Phosphodeoxyriboaldolase</fullName>
        <shortName evidence="6">Deoxyriboaldolase</shortName>
    </alternativeName>
</protein>
<reference evidence="8 9" key="1">
    <citation type="journal article" date="2024" name="Arch. Microbiol.">
        <title>Corallococcus caeni sp. nov., a novel myxobacterium isolated from activated sludge.</title>
        <authorList>
            <person name="Tomita S."/>
            <person name="Nakai R."/>
            <person name="Kuroda K."/>
            <person name="Kurashita H."/>
            <person name="Hatamoto M."/>
            <person name="Yamaguchi T."/>
            <person name="Narihiro T."/>
        </authorList>
    </citation>
    <scope>NUCLEOTIDE SEQUENCE [LARGE SCALE GENOMIC DNA]</scope>
    <source>
        <strain evidence="8 9">NO1</strain>
    </source>
</reference>
<evidence type="ECO:0000256" key="2">
    <source>
        <dbReference type="ARBA" id="ARBA00022490"/>
    </source>
</evidence>
<comment type="catalytic activity">
    <reaction evidence="5 6">
        <text>2-deoxy-D-ribose 5-phosphate = D-glyceraldehyde 3-phosphate + acetaldehyde</text>
        <dbReference type="Rhea" id="RHEA:12821"/>
        <dbReference type="ChEBI" id="CHEBI:15343"/>
        <dbReference type="ChEBI" id="CHEBI:59776"/>
        <dbReference type="ChEBI" id="CHEBI:62877"/>
        <dbReference type="EC" id="4.1.2.4"/>
    </reaction>
</comment>
<dbReference type="InterPro" id="IPR002915">
    <property type="entry name" value="DeoC/FbaB/LacD_aldolase"/>
</dbReference>
<dbReference type="NCBIfam" id="TIGR00126">
    <property type="entry name" value="deoC"/>
    <property type="match status" value="1"/>
</dbReference>
<organism evidence="8 9">
    <name type="scientific">Corallococcus caeni</name>
    <dbReference type="NCBI Taxonomy" id="3082388"/>
    <lineage>
        <taxon>Bacteria</taxon>
        <taxon>Pseudomonadati</taxon>
        <taxon>Myxococcota</taxon>
        <taxon>Myxococcia</taxon>
        <taxon>Myxococcales</taxon>
        <taxon>Cystobacterineae</taxon>
        <taxon>Myxococcaceae</taxon>
        <taxon>Corallococcus</taxon>
    </lineage>
</organism>
<dbReference type="PANTHER" id="PTHR10889:SF1">
    <property type="entry name" value="DEOXYRIBOSE-PHOSPHATE ALDOLASE"/>
    <property type="match status" value="1"/>
</dbReference>
<feature type="region of interest" description="Disordered" evidence="7">
    <location>
        <begin position="1"/>
        <end position="22"/>
    </location>
</feature>
<name>A0ABQ6R0M3_9BACT</name>
<dbReference type="SUPFAM" id="SSF51569">
    <property type="entry name" value="Aldolase"/>
    <property type="match status" value="1"/>
</dbReference>
<proteinExistence type="inferred from homology"/>
<dbReference type="CDD" id="cd00959">
    <property type="entry name" value="DeoC"/>
    <property type="match status" value="1"/>
</dbReference>
<evidence type="ECO:0000256" key="6">
    <source>
        <dbReference type="HAMAP-Rule" id="MF_00114"/>
    </source>
</evidence>
<evidence type="ECO:0000256" key="5">
    <source>
        <dbReference type="ARBA" id="ARBA00048791"/>
    </source>
</evidence>
<dbReference type="SMART" id="SM01133">
    <property type="entry name" value="DeoC"/>
    <property type="match status" value="1"/>
</dbReference>
<keyword evidence="9" id="KW-1185">Reference proteome</keyword>
<dbReference type="InterPro" id="IPR028581">
    <property type="entry name" value="DeoC_typeI"/>
</dbReference>
<evidence type="ECO:0000256" key="1">
    <source>
        <dbReference type="ARBA" id="ARBA00010936"/>
    </source>
</evidence>
<gene>
    <name evidence="6" type="primary">deoC</name>
    <name evidence="8" type="ORF">ASNO1_60510</name>
</gene>
<evidence type="ECO:0000313" key="8">
    <source>
        <dbReference type="EMBL" id="GMU09797.1"/>
    </source>
</evidence>
<keyword evidence="2 6" id="KW-0963">Cytoplasm</keyword>
<dbReference type="PANTHER" id="PTHR10889">
    <property type="entry name" value="DEOXYRIBOSE-PHOSPHATE ALDOLASE"/>
    <property type="match status" value="1"/>
</dbReference>